<dbReference type="Proteomes" id="UP000192220">
    <property type="component" value="Unplaced"/>
</dbReference>
<dbReference type="GO" id="GO:0005634">
    <property type="term" value="C:nucleus"/>
    <property type="evidence" value="ECO:0007669"/>
    <property type="project" value="UniProtKB-SubCell"/>
</dbReference>
<evidence type="ECO:0000256" key="3">
    <source>
        <dbReference type="ARBA" id="ARBA00023242"/>
    </source>
</evidence>
<evidence type="ECO:0000256" key="2">
    <source>
        <dbReference type="ARBA" id="ARBA00023163"/>
    </source>
</evidence>
<keyword evidence="3" id="KW-0539">Nucleus</keyword>
<dbReference type="KEGG" id="alim:106536073"/>
<dbReference type="InterPro" id="IPR052416">
    <property type="entry name" value="GTF3C_component"/>
</dbReference>
<dbReference type="InterPro" id="IPR036322">
    <property type="entry name" value="WD40_repeat_dom_sf"/>
</dbReference>
<organism evidence="4 5">
    <name type="scientific">Austrofundulus limnaeus</name>
    <name type="common">Annual killifish</name>
    <dbReference type="NCBI Taxonomy" id="52670"/>
    <lineage>
        <taxon>Eukaryota</taxon>
        <taxon>Metazoa</taxon>
        <taxon>Chordata</taxon>
        <taxon>Craniata</taxon>
        <taxon>Vertebrata</taxon>
        <taxon>Euteleostomi</taxon>
        <taxon>Actinopterygii</taxon>
        <taxon>Neopterygii</taxon>
        <taxon>Teleostei</taxon>
        <taxon>Neoteleostei</taxon>
        <taxon>Acanthomorphata</taxon>
        <taxon>Ovalentaria</taxon>
        <taxon>Atherinomorphae</taxon>
        <taxon>Cyprinodontiformes</taxon>
        <taxon>Rivulidae</taxon>
        <taxon>Austrofundulus</taxon>
    </lineage>
</organism>
<evidence type="ECO:0000313" key="4">
    <source>
        <dbReference type="Proteomes" id="UP000192220"/>
    </source>
</evidence>
<feature type="non-terminal residue" evidence="5">
    <location>
        <position position="178"/>
    </location>
</feature>
<dbReference type="GO" id="GO:0000127">
    <property type="term" value="C:transcription factor TFIIIC complex"/>
    <property type="evidence" value="ECO:0007669"/>
    <property type="project" value="TreeGrafter"/>
</dbReference>
<keyword evidence="2" id="KW-0804">Transcription</keyword>
<comment type="subcellular location">
    <subcellularLocation>
        <location evidence="1">Nucleus</location>
    </subcellularLocation>
</comment>
<dbReference type="InParanoid" id="A0A2I4D8Z2"/>
<dbReference type="SUPFAM" id="SSF50978">
    <property type="entry name" value="WD40 repeat-like"/>
    <property type="match status" value="1"/>
</dbReference>
<dbReference type="PANTHER" id="PTHR15052:SF2">
    <property type="entry name" value="GENERAL TRANSCRIPTION FACTOR 3C POLYPEPTIDE 2"/>
    <property type="match status" value="1"/>
</dbReference>
<dbReference type="STRING" id="52670.A0A2I4D8Z2"/>
<evidence type="ECO:0000256" key="1">
    <source>
        <dbReference type="ARBA" id="ARBA00004123"/>
    </source>
</evidence>
<dbReference type="GO" id="GO:0006383">
    <property type="term" value="P:transcription by RNA polymerase III"/>
    <property type="evidence" value="ECO:0007669"/>
    <property type="project" value="TreeGrafter"/>
</dbReference>
<sequence length="178" mass="19858">MWDSAQTTKKLFESVPSHSDRWDMFLFTGGPVWAMEWCPTPDGAPATQYVALACHRGMDDIHYVNRTYTEPGLVQLWDCGKLEYNKCPDTQPALVYGLTQDKGFIWQLKWCPAGGWEPPSCGRKAPFLPRLGLLAVASSSGVVTIYSLPHPDALLSNTKKDDEKPPIYKARGVVTLKL</sequence>
<protein>
    <submittedName>
        <fullName evidence="5">General transcription factor 3C polypeptide 2</fullName>
    </submittedName>
</protein>
<evidence type="ECO:0000313" key="5">
    <source>
        <dbReference type="RefSeq" id="XP_013888697.1"/>
    </source>
</evidence>
<dbReference type="OrthoDB" id="4703at2759"/>
<dbReference type="InterPro" id="IPR015943">
    <property type="entry name" value="WD40/YVTN_repeat-like_dom_sf"/>
</dbReference>
<keyword evidence="4" id="KW-1185">Reference proteome</keyword>
<dbReference type="PANTHER" id="PTHR15052">
    <property type="entry name" value="RNA POLYMERASE III TRANSCRIPTION INITIATION FACTOR COMPLEX SUBUNIT"/>
    <property type="match status" value="1"/>
</dbReference>
<accession>A0A2I4D8Z2</accession>
<gene>
    <name evidence="5" type="primary">LOC106536073</name>
</gene>
<dbReference type="GeneID" id="106536073"/>
<name>A0A2I4D8Z2_AUSLI</name>
<dbReference type="AlphaFoldDB" id="A0A2I4D8Z2"/>
<proteinExistence type="predicted"/>
<reference evidence="5" key="1">
    <citation type="submission" date="2025-08" db="UniProtKB">
        <authorList>
            <consortium name="RefSeq"/>
        </authorList>
    </citation>
    <scope>IDENTIFICATION</scope>
</reference>
<dbReference type="Gene3D" id="2.130.10.10">
    <property type="entry name" value="YVTN repeat-like/Quinoprotein amine dehydrogenase"/>
    <property type="match status" value="1"/>
</dbReference>
<dbReference type="RefSeq" id="XP_013888697.1">
    <property type="nucleotide sequence ID" value="XM_014033243.1"/>
</dbReference>